<dbReference type="RefSeq" id="WP_014586159.1">
    <property type="nucleotide sequence ID" value="NC_017527.1"/>
</dbReference>
<evidence type="ECO:0000313" key="2">
    <source>
        <dbReference type="Proteomes" id="UP000005877"/>
    </source>
</evidence>
<gene>
    <name evidence="1" type="ordered locus">Mhar_0596</name>
</gene>
<dbReference type="GeneID" id="58788843"/>
<dbReference type="KEGG" id="mhi:Mhar_0596"/>
<dbReference type="Proteomes" id="UP000005877">
    <property type="component" value="Chromosome"/>
</dbReference>
<sequence length="66" mass="7190">MGLISVDPIFLQIDQKTLTATCAAAKRRNILIGSERAPLHGYQARTAEELAALLPAVLERAFRGEL</sequence>
<reference evidence="1 2" key="1">
    <citation type="journal article" date="2012" name="PLoS ONE">
        <title>The genome characteristics and predicted function of methyl-group oxidation pathway in the obligate aceticlastic methanogens, Methanosaeta spp.</title>
        <authorList>
            <person name="Zhu J."/>
            <person name="Zheng H."/>
            <person name="Ai G."/>
            <person name="Zhang G."/>
            <person name="Liu D."/>
            <person name="Liu X."/>
            <person name="Dong X."/>
        </authorList>
    </citation>
    <scope>NUCLEOTIDE SEQUENCE [LARGE SCALE GENOMIC DNA]</scope>
    <source>
        <strain evidence="1 2">6Ac</strain>
    </source>
</reference>
<dbReference type="STRING" id="1110509.Mhar_0596"/>
<dbReference type="AlphaFoldDB" id="G7WNJ8"/>
<dbReference type="PATRIC" id="fig|1110509.7.peg.656"/>
<dbReference type="EMBL" id="CP003117">
    <property type="protein sequence ID" value="AET63974.1"/>
    <property type="molecule type" value="Genomic_DNA"/>
</dbReference>
<proteinExistence type="predicted"/>
<accession>G7WNJ8</accession>
<evidence type="ECO:0000313" key="1">
    <source>
        <dbReference type="EMBL" id="AET63974.1"/>
    </source>
</evidence>
<protein>
    <submittedName>
        <fullName evidence="1">Uncharacterized protein</fullName>
    </submittedName>
</protein>
<name>G7WNJ8_METH6</name>
<organism evidence="1 2">
    <name type="scientific">Methanothrix harundinacea (strain 6Ac)</name>
    <name type="common">Methanosaeta harundinacea</name>
    <dbReference type="NCBI Taxonomy" id="1110509"/>
    <lineage>
        <taxon>Archaea</taxon>
        <taxon>Methanobacteriati</taxon>
        <taxon>Methanobacteriota</taxon>
        <taxon>Stenosarchaea group</taxon>
        <taxon>Methanomicrobia</taxon>
        <taxon>Methanotrichales</taxon>
        <taxon>Methanotrichaceae</taxon>
        <taxon>Methanothrix</taxon>
    </lineage>
</organism>
<keyword evidence="2" id="KW-1185">Reference proteome</keyword>
<dbReference type="HOGENOM" id="CLU_2820829_0_0_2"/>